<evidence type="ECO:0000313" key="4">
    <source>
        <dbReference type="Proteomes" id="UP001183619"/>
    </source>
</evidence>
<dbReference type="Pfam" id="PF06013">
    <property type="entry name" value="WXG100"/>
    <property type="match status" value="1"/>
</dbReference>
<evidence type="ECO:0000256" key="1">
    <source>
        <dbReference type="SAM" id="Coils"/>
    </source>
</evidence>
<dbReference type="InterPro" id="IPR036689">
    <property type="entry name" value="ESAT-6-like_sf"/>
</dbReference>
<feature type="compositionally biased region" description="Polar residues" evidence="2">
    <location>
        <begin position="1"/>
        <end position="22"/>
    </location>
</feature>
<feature type="region of interest" description="Disordered" evidence="2">
    <location>
        <begin position="1"/>
        <end position="25"/>
    </location>
</feature>
<sequence length="112" mass="12448">MSMSNHMSVEHSAVTSHVSSLRSNHEQLKNQAAAFLNAIEPLKDSWKGSSVEAWNNMTEAWHANMEQVNQALDELTGRVEQAGKDYQAGEEDQTATLQQRFAGMDFQSAPIL</sequence>
<evidence type="ECO:0000313" key="3">
    <source>
        <dbReference type="EMBL" id="MDR7354376.1"/>
    </source>
</evidence>
<dbReference type="Proteomes" id="UP001183619">
    <property type="component" value="Unassembled WGS sequence"/>
</dbReference>
<protein>
    <submittedName>
        <fullName evidence="3">WXG100 family type VII secretion target</fullName>
    </submittedName>
</protein>
<proteinExistence type="predicted"/>
<comment type="caution">
    <text evidence="3">The sequence shown here is derived from an EMBL/GenBank/DDBJ whole genome shotgun (WGS) entry which is preliminary data.</text>
</comment>
<keyword evidence="4" id="KW-1185">Reference proteome</keyword>
<feature type="coiled-coil region" evidence="1">
    <location>
        <begin position="65"/>
        <end position="92"/>
    </location>
</feature>
<gene>
    <name evidence="3" type="ORF">J2S37_000914</name>
</gene>
<dbReference type="InterPro" id="IPR010310">
    <property type="entry name" value="T7SS_ESAT-6-like"/>
</dbReference>
<dbReference type="RefSeq" id="WP_277103443.1">
    <property type="nucleotide sequence ID" value="NZ_BAAAJS010000079.1"/>
</dbReference>
<organism evidence="3 4">
    <name type="scientific">Corynebacterium felinum</name>
    <dbReference type="NCBI Taxonomy" id="131318"/>
    <lineage>
        <taxon>Bacteria</taxon>
        <taxon>Bacillati</taxon>
        <taxon>Actinomycetota</taxon>
        <taxon>Actinomycetes</taxon>
        <taxon>Mycobacteriales</taxon>
        <taxon>Corynebacteriaceae</taxon>
        <taxon>Corynebacterium</taxon>
    </lineage>
</organism>
<keyword evidence="1" id="KW-0175">Coiled coil</keyword>
<name>A0ABU2B6Y2_9CORY</name>
<accession>A0ABU2B6Y2</accession>
<reference evidence="3 4" key="1">
    <citation type="submission" date="2023-07" db="EMBL/GenBank/DDBJ databases">
        <title>Sequencing the genomes of 1000 actinobacteria strains.</title>
        <authorList>
            <person name="Klenk H.-P."/>
        </authorList>
    </citation>
    <scope>NUCLEOTIDE SEQUENCE [LARGE SCALE GENOMIC DNA]</scope>
    <source>
        <strain evidence="3 4">DSM 44508</strain>
    </source>
</reference>
<dbReference type="Gene3D" id="1.10.287.1060">
    <property type="entry name" value="ESAT-6-like"/>
    <property type="match status" value="1"/>
</dbReference>
<evidence type="ECO:0000256" key="2">
    <source>
        <dbReference type="SAM" id="MobiDB-lite"/>
    </source>
</evidence>
<dbReference type="EMBL" id="JAVDYF010000001">
    <property type="protein sequence ID" value="MDR7354376.1"/>
    <property type="molecule type" value="Genomic_DNA"/>
</dbReference>
<dbReference type="NCBIfam" id="TIGR03930">
    <property type="entry name" value="WXG100_ESAT6"/>
    <property type="match status" value="1"/>
</dbReference>
<dbReference type="SUPFAM" id="SSF140453">
    <property type="entry name" value="EsxAB dimer-like"/>
    <property type="match status" value="1"/>
</dbReference>